<name>A0A2N5J5W2_9BIFI</name>
<keyword evidence="1" id="KW-1133">Transmembrane helix</keyword>
<feature type="transmembrane region" description="Helical" evidence="1">
    <location>
        <begin position="122"/>
        <end position="143"/>
    </location>
</feature>
<dbReference type="AlphaFoldDB" id="A0A2N5J5W2"/>
<keyword evidence="1" id="KW-0472">Membrane</keyword>
<evidence type="ECO:0000256" key="1">
    <source>
        <dbReference type="SAM" id="Phobius"/>
    </source>
</evidence>
<gene>
    <name evidence="2" type="ORF">Uis4E_0237</name>
</gene>
<dbReference type="Proteomes" id="UP000235034">
    <property type="component" value="Unassembled WGS sequence"/>
</dbReference>
<keyword evidence="3" id="KW-1185">Reference proteome</keyword>
<evidence type="ECO:0000313" key="3">
    <source>
        <dbReference type="Proteomes" id="UP000235034"/>
    </source>
</evidence>
<comment type="caution">
    <text evidence="2">The sequence shown here is derived from an EMBL/GenBank/DDBJ whole genome shotgun (WGS) entry which is preliminary data.</text>
</comment>
<sequence length="372" mass="40821">MIRWLLVAFALTLTGFDWSARPAQGTYPLVIAVLHCVAIVAVGVIPRIGSMSMMLVELACCFSQPVGGPSRLWGVCLSLGILSYAEGTVRAVVLGASIYALMQITQLTLFHGTGASGMNLPGSIFIISFMLTIALLGYTFRLISDKFRSRERMHEHTLRELEYEHQEQQLQIAARMHDFVADKLANIIMRTEMDSQPDSTAWHDIHDEARAALDELHAIIDVIRQSDTDTPVAGDAVNQQLAEICAVHDRALATMGLHGEGTVKDWGLTTAPQPDRIRLAAALIGELYTNIGRYADKEIPYQMSITLHDDHLEIVQTNGIATSQRTTVSGGRGLAIYAQRISHIQGILAYVPHEGEWSCYALVPLTDTTAAE</sequence>
<organism evidence="2 3">
    <name type="scientific">Bifidobacterium parmae</name>
    <dbReference type="NCBI Taxonomy" id="361854"/>
    <lineage>
        <taxon>Bacteria</taxon>
        <taxon>Bacillati</taxon>
        <taxon>Actinomycetota</taxon>
        <taxon>Actinomycetes</taxon>
        <taxon>Bifidobacteriales</taxon>
        <taxon>Bifidobacteriaceae</taxon>
        <taxon>Bifidobacterium</taxon>
    </lineage>
</organism>
<accession>A0A2N5J5W2</accession>
<proteinExistence type="predicted"/>
<feature type="transmembrane region" description="Helical" evidence="1">
    <location>
        <begin position="32"/>
        <end position="60"/>
    </location>
</feature>
<reference evidence="2 3" key="1">
    <citation type="submission" date="2017-07" db="EMBL/GenBank/DDBJ databases">
        <title>Bifidobacterium novel species.</title>
        <authorList>
            <person name="Lugli G.A."/>
            <person name="Milani C."/>
            <person name="Duranti S."/>
            <person name="Mangifesta M."/>
        </authorList>
    </citation>
    <scope>NUCLEOTIDE SEQUENCE [LARGE SCALE GENOMIC DNA]</scope>
    <source>
        <strain evidence="2 3">77</strain>
    </source>
</reference>
<feature type="transmembrane region" description="Helical" evidence="1">
    <location>
        <begin position="72"/>
        <end position="102"/>
    </location>
</feature>
<dbReference type="Gene3D" id="3.30.565.10">
    <property type="entry name" value="Histidine kinase-like ATPase, C-terminal domain"/>
    <property type="match status" value="1"/>
</dbReference>
<dbReference type="InterPro" id="IPR036890">
    <property type="entry name" value="HATPase_C_sf"/>
</dbReference>
<evidence type="ECO:0000313" key="2">
    <source>
        <dbReference type="EMBL" id="PLS29600.1"/>
    </source>
</evidence>
<keyword evidence="1" id="KW-0812">Transmembrane</keyword>
<protein>
    <submittedName>
        <fullName evidence="2">Exodeoxyribonuclease V</fullName>
    </submittedName>
</protein>
<dbReference type="EMBL" id="NMWT01000002">
    <property type="protein sequence ID" value="PLS29600.1"/>
    <property type="molecule type" value="Genomic_DNA"/>
</dbReference>